<dbReference type="EMBL" id="CP053435">
    <property type="protein sequence ID" value="QJW88754.1"/>
    <property type="molecule type" value="Genomic_DNA"/>
</dbReference>
<dbReference type="KEGG" id="stae:HNV11_04840"/>
<dbReference type="InterPro" id="IPR000683">
    <property type="entry name" value="Gfo/Idh/MocA-like_OxRdtase_N"/>
</dbReference>
<reference evidence="2 3" key="1">
    <citation type="submission" date="2020-05" db="EMBL/GenBank/DDBJ databases">
        <title>Genome sequencing of Spirosoma sp. TS118.</title>
        <authorList>
            <person name="Lee J.-H."/>
            <person name="Jeong S."/>
            <person name="Zhao L."/>
            <person name="Jung J.-H."/>
            <person name="Kim M.-K."/>
            <person name="Lim S."/>
        </authorList>
    </citation>
    <scope>NUCLEOTIDE SEQUENCE [LARGE SCALE GENOMIC DNA]</scope>
    <source>
        <strain evidence="2 3">TS118</strain>
    </source>
</reference>
<dbReference type="Proteomes" id="UP000502756">
    <property type="component" value="Chromosome"/>
</dbReference>
<sequence length="309" mass="34149">MSFSHPPDRISVGLIGCGRWGGLILTELVALGAPVTVCDPDADRRQWAVANGAVAVSERFDTLGQNDGLIVATPASTHWSLLEQIADLGKPIFIEKPLTTSYADAQAIEQLRLPPTFVMHIWRYHAGIRLLGKLARTGAVGEVLQLKTTRTNWTSPRLDTDSLWTLAPHDLTIAQEILGHIPKPKAAAAEWHGRQIRTMIAMLGDRPQLIFEISTRYVDKRREVRLHGTEGVAVLSSETADYVELWRGNDQTPPDAIQYERLYFDATPPLRLELAAFLDYLKGGPAPVSDLAEGIEVVRILEELRALAN</sequence>
<organism evidence="2 3">
    <name type="scientific">Spirosoma taeanense</name>
    <dbReference type="NCBI Taxonomy" id="2735870"/>
    <lineage>
        <taxon>Bacteria</taxon>
        <taxon>Pseudomonadati</taxon>
        <taxon>Bacteroidota</taxon>
        <taxon>Cytophagia</taxon>
        <taxon>Cytophagales</taxon>
        <taxon>Cytophagaceae</taxon>
        <taxon>Spirosoma</taxon>
    </lineage>
</organism>
<proteinExistence type="predicted"/>
<dbReference type="RefSeq" id="WP_171738592.1">
    <property type="nucleotide sequence ID" value="NZ_CP053435.1"/>
</dbReference>
<accession>A0A6M5Y5M3</accession>
<dbReference type="SUPFAM" id="SSF51735">
    <property type="entry name" value="NAD(P)-binding Rossmann-fold domains"/>
    <property type="match status" value="1"/>
</dbReference>
<feature type="domain" description="Gfo/Idh/MocA-like oxidoreductase N-terminal" evidence="1">
    <location>
        <begin position="10"/>
        <end position="110"/>
    </location>
</feature>
<dbReference type="PANTHER" id="PTHR43377:SF6">
    <property type="entry name" value="GFO_IDH_MOCA-LIKE OXIDOREDUCTASE N-TERMINAL DOMAIN-CONTAINING PROTEIN"/>
    <property type="match status" value="1"/>
</dbReference>
<name>A0A6M5Y5M3_9BACT</name>
<gene>
    <name evidence="2" type="ORF">HNV11_04840</name>
</gene>
<dbReference type="Gene3D" id="3.40.50.720">
    <property type="entry name" value="NAD(P)-binding Rossmann-like Domain"/>
    <property type="match status" value="1"/>
</dbReference>
<evidence type="ECO:0000313" key="3">
    <source>
        <dbReference type="Proteomes" id="UP000502756"/>
    </source>
</evidence>
<evidence type="ECO:0000259" key="1">
    <source>
        <dbReference type="Pfam" id="PF01408"/>
    </source>
</evidence>
<dbReference type="Gene3D" id="3.30.360.10">
    <property type="entry name" value="Dihydrodipicolinate Reductase, domain 2"/>
    <property type="match status" value="1"/>
</dbReference>
<dbReference type="PANTHER" id="PTHR43377">
    <property type="entry name" value="BILIVERDIN REDUCTASE A"/>
    <property type="match status" value="1"/>
</dbReference>
<dbReference type="InterPro" id="IPR036291">
    <property type="entry name" value="NAD(P)-bd_dom_sf"/>
</dbReference>
<evidence type="ECO:0000313" key="2">
    <source>
        <dbReference type="EMBL" id="QJW88754.1"/>
    </source>
</evidence>
<dbReference type="InterPro" id="IPR051450">
    <property type="entry name" value="Gfo/Idh/MocA_Oxidoreductases"/>
</dbReference>
<dbReference type="AlphaFoldDB" id="A0A6M5Y5M3"/>
<keyword evidence="3" id="KW-1185">Reference proteome</keyword>
<dbReference type="GO" id="GO:0000166">
    <property type="term" value="F:nucleotide binding"/>
    <property type="evidence" value="ECO:0007669"/>
    <property type="project" value="InterPro"/>
</dbReference>
<dbReference type="SUPFAM" id="SSF55347">
    <property type="entry name" value="Glyceraldehyde-3-phosphate dehydrogenase-like, C-terminal domain"/>
    <property type="match status" value="1"/>
</dbReference>
<dbReference type="Pfam" id="PF01408">
    <property type="entry name" value="GFO_IDH_MocA"/>
    <property type="match status" value="1"/>
</dbReference>
<protein>
    <submittedName>
        <fullName evidence="2">Gfo/Idh/MocA family oxidoreductase</fullName>
    </submittedName>
</protein>